<dbReference type="AlphaFoldDB" id="A0A165VYV9"/>
<dbReference type="GO" id="GO:0016787">
    <property type="term" value="F:hydrolase activity"/>
    <property type="evidence" value="ECO:0007669"/>
    <property type="project" value="UniProtKB-KW"/>
</dbReference>
<dbReference type="Gene3D" id="3.40.50.1820">
    <property type="entry name" value="alpha/beta hydrolase"/>
    <property type="match status" value="1"/>
</dbReference>
<evidence type="ECO:0000256" key="4">
    <source>
        <dbReference type="ARBA" id="ARBA00048461"/>
    </source>
</evidence>
<comment type="catalytic activity">
    <reaction evidence="3">
        <text>a diacylglycerol + H2O = a monoacylglycerol + a fatty acid + H(+)</text>
        <dbReference type="Rhea" id="RHEA:32731"/>
        <dbReference type="ChEBI" id="CHEBI:15377"/>
        <dbReference type="ChEBI" id="CHEBI:15378"/>
        <dbReference type="ChEBI" id="CHEBI:17408"/>
        <dbReference type="ChEBI" id="CHEBI:18035"/>
        <dbReference type="ChEBI" id="CHEBI:28868"/>
    </reaction>
</comment>
<comment type="catalytic activity">
    <reaction evidence="4">
        <text>a monoacylglycerol + H2O = glycerol + a fatty acid + H(+)</text>
        <dbReference type="Rhea" id="RHEA:15245"/>
        <dbReference type="ChEBI" id="CHEBI:15377"/>
        <dbReference type="ChEBI" id="CHEBI:15378"/>
        <dbReference type="ChEBI" id="CHEBI:17408"/>
        <dbReference type="ChEBI" id="CHEBI:17754"/>
        <dbReference type="ChEBI" id="CHEBI:28868"/>
    </reaction>
</comment>
<keyword evidence="7" id="KW-1185">Reference proteome</keyword>
<dbReference type="InterPro" id="IPR051218">
    <property type="entry name" value="Sec_MonoDiacylglyc_Lipase"/>
</dbReference>
<dbReference type="InParanoid" id="A0A165VYV9"/>
<keyword evidence="6" id="KW-0378">Hydrolase</keyword>
<gene>
    <name evidence="6" type="ORF">NEOLEDRAFT_1053171</name>
</gene>
<comment type="similarity">
    <text evidence="2">Belongs to the AB hydrolase superfamily. Lipase family. Class 3 subfamily.</text>
</comment>
<dbReference type="SUPFAM" id="SSF53474">
    <property type="entry name" value="alpha/beta-Hydrolases"/>
    <property type="match status" value="1"/>
</dbReference>
<dbReference type="InterPro" id="IPR029058">
    <property type="entry name" value="AB_hydrolase_fold"/>
</dbReference>
<dbReference type="GO" id="GO:0006629">
    <property type="term" value="P:lipid metabolic process"/>
    <property type="evidence" value="ECO:0007669"/>
    <property type="project" value="InterPro"/>
</dbReference>
<protein>
    <submittedName>
        <fullName evidence="6">Alpha/beta-hydrolase</fullName>
    </submittedName>
</protein>
<sequence>MPLELTPAQKHLYATETGVNFRLIAKLVATRSSRILTSDDLVSSELQVELAEYSQFVELSYDVIPVETVYRKFDILTRPGFPFENSDAIRESKLLKSFHGKVADLHALTAYRPSRKQLVLAISGTRNARQVFYDLRAIMTCYPRSKGCKVHTGFWELYRGIKESATKNIRDGIHQLSEDIREIVITGHSMGGAIGSLLALDLLLDQDEALLGRSLKLVFFGAPRVGNAHLVELWHDVSQRHRREHGADSLHEYFVKGYNDGVPSLPPHKLGYRHLTKQPLYFARGQLYYIPPSECEHGFFDIHLDTDSMVQALYPKGGHNYYSDRDSERFARRSAWLAENMDVHPDWEKRYYKAIIDPEQAWQRKTASSKPKHI</sequence>
<dbReference type="InterPro" id="IPR002921">
    <property type="entry name" value="Fungal_lipase-type"/>
</dbReference>
<keyword evidence="1" id="KW-1015">Disulfide bond</keyword>
<organism evidence="6 7">
    <name type="scientific">Neolentinus lepideus HHB14362 ss-1</name>
    <dbReference type="NCBI Taxonomy" id="1314782"/>
    <lineage>
        <taxon>Eukaryota</taxon>
        <taxon>Fungi</taxon>
        <taxon>Dikarya</taxon>
        <taxon>Basidiomycota</taxon>
        <taxon>Agaricomycotina</taxon>
        <taxon>Agaricomycetes</taxon>
        <taxon>Gloeophyllales</taxon>
        <taxon>Gloeophyllaceae</taxon>
        <taxon>Neolentinus</taxon>
    </lineage>
</organism>
<evidence type="ECO:0000256" key="2">
    <source>
        <dbReference type="ARBA" id="ARBA00043996"/>
    </source>
</evidence>
<dbReference type="Proteomes" id="UP000076761">
    <property type="component" value="Unassembled WGS sequence"/>
</dbReference>
<evidence type="ECO:0000313" key="6">
    <source>
        <dbReference type="EMBL" id="KZT30406.1"/>
    </source>
</evidence>
<dbReference type="CDD" id="cd00519">
    <property type="entry name" value="Lipase_3"/>
    <property type="match status" value="1"/>
</dbReference>
<dbReference type="EMBL" id="KV425551">
    <property type="protein sequence ID" value="KZT30406.1"/>
    <property type="molecule type" value="Genomic_DNA"/>
</dbReference>
<dbReference type="PANTHER" id="PTHR45856:SF25">
    <property type="entry name" value="FUNGAL LIPASE-LIKE DOMAIN-CONTAINING PROTEIN"/>
    <property type="match status" value="1"/>
</dbReference>
<evidence type="ECO:0000256" key="3">
    <source>
        <dbReference type="ARBA" id="ARBA00047591"/>
    </source>
</evidence>
<evidence type="ECO:0000313" key="7">
    <source>
        <dbReference type="Proteomes" id="UP000076761"/>
    </source>
</evidence>
<feature type="domain" description="Fungal lipase-type" evidence="5">
    <location>
        <begin position="119"/>
        <end position="267"/>
    </location>
</feature>
<dbReference type="PANTHER" id="PTHR45856">
    <property type="entry name" value="ALPHA/BETA-HYDROLASES SUPERFAMILY PROTEIN"/>
    <property type="match status" value="1"/>
</dbReference>
<accession>A0A165VYV9</accession>
<dbReference type="Pfam" id="PF01764">
    <property type="entry name" value="Lipase_3"/>
    <property type="match status" value="1"/>
</dbReference>
<name>A0A165VYV9_9AGAM</name>
<evidence type="ECO:0000256" key="1">
    <source>
        <dbReference type="ARBA" id="ARBA00023157"/>
    </source>
</evidence>
<dbReference type="OrthoDB" id="426718at2759"/>
<evidence type="ECO:0000259" key="5">
    <source>
        <dbReference type="Pfam" id="PF01764"/>
    </source>
</evidence>
<reference evidence="6 7" key="1">
    <citation type="journal article" date="2016" name="Mol. Biol. Evol.">
        <title>Comparative Genomics of Early-Diverging Mushroom-Forming Fungi Provides Insights into the Origins of Lignocellulose Decay Capabilities.</title>
        <authorList>
            <person name="Nagy L.G."/>
            <person name="Riley R."/>
            <person name="Tritt A."/>
            <person name="Adam C."/>
            <person name="Daum C."/>
            <person name="Floudas D."/>
            <person name="Sun H."/>
            <person name="Yadav J.S."/>
            <person name="Pangilinan J."/>
            <person name="Larsson K.H."/>
            <person name="Matsuura K."/>
            <person name="Barry K."/>
            <person name="Labutti K."/>
            <person name="Kuo R."/>
            <person name="Ohm R.A."/>
            <person name="Bhattacharya S.S."/>
            <person name="Shirouzu T."/>
            <person name="Yoshinaga Y."/>
            <person name="Martin F.M."/>
            <person name="Grigoriev I.V."/>
            <person name="Hibbett D.S."/>
        </authorList>
    </citation>
    <scope>NUCLEOTIDE SEQUENCE [LARGE SCALE GENOMIC DNA]</scope>
    <source>
        <strain evidence="6 7">HHB14362 ss-1</strain>
    </source>
</reference>
<proteinExistence type="inferred from homology"/>